<protein>
    <submittedName>
        <fullName evidence="2">Uncharacterized protein</fullName>
    </submittedName>
</protein>
<evidence type="ECO:0000313" key="3">
    <source>
        <dbReference type="Proteomes" id="UP000077037"/>
    </source>
</evidence>
<reference evidence="2 3" key="1">
    <citation type="submission" date="2016-03" db="EMBL/GenBank/DDBJ databases">
        <authorList>
            <consortium name="Pathogen Informatics"/>
        </authorList>
    </citation>
    <scope>NUCLEOTIDE SEQUENCE [LARGE SCALE GENOMIC DNA]</scope>
    <source>
        <strain evidence="2 3">NCTC13364</strain>
    </source>
</reference>
<dbReference type="EMBL" id="FKBS01000029">
    <property type="protein sequence ID" value="SAI56159.1"/>
    <property type="molecule type" value="Genomic_DNA"/>
</dbReference>
<proteinExistence type="predicted"/>
<dbReference type="Proteomes" id="UP000077037">
    <property type="component" value="Unassembled WGS sequence"/>
</dbReference>
<accession>A0A157RFI0</accession>
<feature type="region of interest" description="Disordered" evidence="1">
    <location>
        <begin position="14"/>
        <end position="35"/>
    </location>
</feature>
<name>A0A157RFI0_9BORD</name>
<organism evidence="2 3">
    <name type="scientific">Bordetella ansorpii</name>
    <dbReference type="NCBI Taxonomy" id="288768"/>
    <lineage>
        <taxon>Bacteria</taxon>
        <taxon>Pseudomonadati</taxon>
        <taxon>Pseudomonadota</taxon>
        <taxon>Betaproteobacteria</taxon>
        <taxon>Burkholderiales</taxon>
        <taxon>Alcaligenaceae</taxon>
        <taxon>Bordetella</taxon>
    </lineage>
</organism>
<dbReference type="AlphaFoldDB" id="A0A157RFI0"/>
<sequence length="69" mass="7291">MLASFSVGVASISTVPAKGAGRSPDSQISAGARRNRVNEWDQPVVLVTVARQTALPSEVGWSPTSRRRA</sequence>
<gene>
    <name evidence="2" type="ORF">SAMEA1982600_04729</name>
</gene>
<evidence type="ECO:0000313" key="2">
    <source>
        <dbReference type="EMBL" id="SAI56159.1"/>
    </source>
</evidence>
<evidence type="ECO:0000256" key="1">
    <source>
        <dbReference type="SAM" id="MobiDB-lite"/>
    </source>
</evidence>